<dbReference type="GO" id="GO:0006508">
    <property type="term" value="P:proteolysis"/>
    <property type="evidence" value="ECO:0007669"/>
    <property type="project" value="UniProtKB-KW"/>
</dbReference>
<dbReference type="Pfam" id="PF00877">
    <property type="entry name" value="NLPC_P60"/>
    <property type="match status" value="1"/>
</dbReference>
<evidence type="ECO:0000259" key="5">
    <source>
        <dbReference type="PROSITE" id="PS51935"/>
    </source>
</evidence>
<evidence type="ECO:0000313" key="7">
    <source>
        <dbReference type="Proteomes" id="UP000030595"/>
    </source>
</evidence>
<keyword evidence="4" id="KW-0788">Thiol protease</keyword>
<gene>
    <name evidence="6" type="ORF">CD30_13460</name>
</gene>
<organism evidence="6 7">
    <name type="scientific">Ureibacillus massiliensis 4400831 = CIP 108448 = CCUG 49529</name>
    <dbReference type="NCBI Taxonomy" id="1211035"/>
    <lineage>
        <taxon>Bacteria</taxon>
        <taxon>Bacillati</taxon>
        <taxon>Bacillota</taxon>
        <taxon>Bacilli</taxon>
        <taxon>Bacillales</taxon>
        <taxon>Caryophanaceae</taxon>
        <taxon>Ureibacillus</taxon>
    </lineage>
</organism>
<dbReference type="OrthoDB" id="9813368at2"/>
<dbReference type="PROSITE" id="PS51935">
    <property type="entry name" value="NLPC_P60"/>
    <property type="match status" value="1"/>
</dbReference>
<dbReference type="Proteomes" id="UP000030595">
    <property type="component" value="Unassembled WGS sequence"/>
</dbReference>
<evidence type="ECO:0000256" key="2">
    <source>
        <dbReference type="ARBA" id="ARBA00022670"/>
    </source>
</evidence>
<dbReference type="EMBL" id="JPVQ01000026">
    <property type="protein sequence ID" value="KGR90065.1"/>
    <property type="molecule type" value="Genomic_DNA"/>
</dbReference>
<name>A0A0A3J2W3_9BACL</name>
<keyword evidence="3" id="KW-0378">Hydrolase</keyword>
<dbReference type="Gene3D" id="3.90.1720.10">
    <property type="entry name" value="endopeptidase domain like (from Nostoc punctiforme)"/>
    <property type="match status" value="1"/>
</dbReference>
<dbReference type="RefSeq" id="WP_052126208.1">
    <property type="nucleotide sequence ID" value="NZ_AVCZ01000026.1"/>
</dbReference>
<dbReference type="InterPro" id="IPR038765">
    <property type="entry name" value="Papain-like_cys_pep_sf"/>
</dbReference>
<evidence type="ECO:0000256" key="1">
    <source>
        <dbReference type="ARBA" id="ARBA00007074"/>
    </source>
</evidence>
<protein>
    <recommendedName>
        <fullName evidence="5">NlpC/P60 domain-containing protein</fullName>
    </recommendedName>
</protein>
<dbReference type="PANTHER" id="PTHR47053">
    <property type="entry name" value="MUREIN DD-ENDOPEPTIDASE MEPH-RELATED"/>
    <property type="match status" value="1"/>
</dbReference>
<keyword evidence="7" id="KW-1185">Reference proteome</keyword>
<dbReference type="SUPFAM" id="SSF54001">
    <property type="entry name" value="Cysteine proteinases"/>
    <property type="match status" value="1"/>
</dbReference>
<dbReference type="GO" id="GO:0008234">
    <property type="term" value="F:cysteine-type peptidase activity"/>
    <property type="evidence" value="ECO:0007669"/>
    <property type="project" value="UniProtKB-KW"/>
</dbReference>
<comment type="similarity">
    <text evidence="1">Belongs to the peptidase C40 family.</text>
</comment>
<evidence type="ECO:0000256" key="4">
    <source>
        <dbReference type="ARBA" id="ARBA00022807"/>
    </source>
</evidence>
<dbReference type="InterPro" id="IPR051202">
    <property type="entry name" value="Peptidase_C40"/>
</dbReference>
<comment type="caution">
    <text evidence="6">The sequence shown here is derived from an EMBL/GenBank/DDBJ whole genome shotgun (WGS) entry which is preliminary data.</text>
</comment>
<accession>A0A0A3J2W3</accession>
<dbReference type="eggNOG" id="COG0791">
    <property type="taxonomic scope" value="Bacteria"/>
</dbReference>
<dbReference type="PANTHER" id="PTHR47053:SF1">
    <property type="entry name" value="MUREIN DD-ENDOPEPTIDASE MEPH-RELATED"/>
    <property type="match status" value="1"/>
</dbReference>
<dbReference type="AlphaFoldDB" id="A0A0A3J2W3"/>
<sequence>MQIFQKSLYIVSISLFGIFIYLSEDNLEANAEEFDFTSKELRLAAKQYLDSPYLYGGTTESGFDCSGFVNRVFLDLGIELPRTSVGLFKEGESISRDELQTGDLVFFNTSGQGVSHVGIYYGGGKFIHSQSVLGVSISNLNDKWYWGTRYIGAKRIADVKLAYNPNGTIIE</sequence>
<evidence type="ECO:0000256" key="3">
    <source>
        <dbReference type="ARBA" id="ARBA00022801"/>
    </source>
</evidence>
<evidence type="ECO:0000313" key="6">
    <source>
        <dbReference type="EMBL" id="KGR90065.1"/>
    </source>
</evidence>
<dbReference type="InterPro" id="IPR000064">
    <property type="entry name" value="NLP_P60_dom"/>
</dbReference>
<feature type="domain" description="NlpC/P60" evidence="5">
    <location>
        <begin position="35"/>
        <end position="157"/>
    </location>
</feature>
<proteinExistence type="inferred from homology"/>
<reference evidence="6 7" key="1">
    <citation type="submission" date="2014-02" db="EMBL/GenBank/DDBJ databases">
        <title>Draft genome sequence of Lysinibacillus massiliensis CCUG 49529.</title>
        <authorList>
            <person name="Zhang F."/>
            <person name="Wang G."/>
            <person name="Zhang L."/>
        </authorList>
    </citation>
    <scope>NUCLEOTIDE SEQUENCE [LARGE SCALE GENOMIC DNA]</scope>
    <source>
        <strain evidence="6 7">CCUG 49529</strain>
    </source>
</reference>
<keyword evidence="2" id="KW-0645">Protease</keyword>